<dbReference type="OrthoDB" id="2419613at2759"/>
<dbReference type="KEGG" id="bbel:109486608"/>
<reference evidence="5" key="1">
    <citation type="submission" date="2025-08" db="UniProtKB">
        <authorList>
            <consortium name="RefSeq"/>
        </authorList>
    </citation>
    <scope>IDENTIFICATION</scope>
    <source>
        <tissue evidence="5">Gonad</tissue>
    </source>
</reference>
<evidence type="ECO:0000256" key="1">
    <source>
        <dbReference type="ARBA" id="ARBA00009195"/>
    </source>
</evidence>
<dbReference type="Proteomes" id="UP000515135">
    <property type="component" value="Unplaced"/>
</dbReference>
<dbReference type="FunFam" id="2.60.40.4060:FF:000003">
    <property type="entry name" value="Ferric chelate reductase 1"/>
    <property type="match status" value="1"/>
</dbReference>
<name>A0A6P5A8U1_BRABE</name>
<dbReference type="AlphaFoldDB" id="A0A6P5A8U1"/>
<dbReference type="GeneID" id="109486608"/>
<dbReference type="PROSITE" id="PS51019">
    <property type="entry name" value="REELIN"/>
    <property type="match status" value="1"/>
</dbReference>
<organism evidence="4 5">
    <name type="scientific">Branchiostoma belcheri</name>
    <name type="common">Amphioxus</name>
    <dbReference type="NCBI Taxonomy" id="7741"/>
    <lineage>
        <taxon>Eukaryota</taxon>
        <taxon>Metazoa</taxon>
        <taxon>Chordata</taxon>
        <taxon>Cephalochordata</taxon>
        <taxon>Leptocardii</taxon>
        <taxon>Amphioxiformes</taxon>
        <taxon>Branchiostomatidae</taxon>
        <taxon>Branchiostoma</taxon>
    </lineage>
</organism>
<dbReference type="Gene3D" id="2.60.40.4060">
    <property type="entry name" value="Reeler domain"/>
    <property type="match status" value="1"/>
</dbReference>
<dbReference type="InterPro" id="IPR002861">
    <property type="entry name" value="Reeler_dom"/>
</dbReference>
<gene>
    <name evidence="5" type="primary">LOC109486608</name>
</gene>
<dbReference type="Pfam" id="PF02014">
    <property type="entry name" value="Reeler"/>
    <property type="match status" value="1"/>
</dbReference>
<keyword evidence="2" id="KW-0732">Signal</keyword>
<dbReference type="InterPro" id="IPR051237">
    <property type="entry name" value="Ferric-chelate_Red/DefProt"/>
</dbReference>
<evidence type="ECO:0000259" key="3">
    <source>
        <dbReference type="PROSITE" id="PS51019"/>
    </source>
</evidence>
<dbReference type="PANTHER" id="PTHR45828">
    <property type="entry name" value="CYTOCHROME B561/FERRIC REDUCTASE TRANSMEMBRANE"/>
    <property type="match status" value="1"/>
</dbReference>
<proteinExistence type="inferred from homology"/>
<dbReference type="CDD" id="cd08544">
    <property type="entry name" value="Reeler"/>
    <property type="match status" value="1"/>
</dbReference>
<sequence>MYVVLVLASALCVCTAFPFGAPKGACVDMTPGHIYFNLTRVSPQGTASPYRITVGSNQYMSGETVKVVVLVGVLSLCNAYPNGAPKEACVTMTPGHKYANLTSVHPQTTPSPYQVMVASNQYSPGATLKVMIVGPAFQGFLLQARHNGNAGPVGSFSNAPTNTKAVQCTAENDSMTHANPNTKQNITLTWTAPSDARADIMFIATVAQEKNVFWLNNTSPMVTLDQGYKKEVSGNHV</sequence>
<feature type="chain" id="PRO_5028326336" evidence="2">
    <location>
        <begin position="17"/>
        <end position="237"/>
    </location>
</feature>
<dbReference type="GO" id="GO:0016020">
    <property type="term" value="C:membrane"/>
    <property type="evidence" value="ECO:0007669"/>
    <property type="project" value="TreeGrafter"/>
</dbReference>
<dbReference type="PANTHER" id="PTHR45828:SF33">
    <property type="entry name" value="DOMON DOMAIN-CONTAINING PROTEIN"/>
    <property type="match status" value="1"/>
</dbReference>
<feature type="domain" description="Reelin" evidence="3">
    <location>
        <begin position="74"/>
        <end position="237"/>
    </location>
</feature>
<evidence type="ECO:0000313" key="5">
    <source>
        <dbReference type="RefSeq" id="XP_019646033.1"/>
    </source>
</evidence>
<evidence type="ECO:0000256" key="2">
    <source>
        <dbReference type="SAM" id="SignalP"/>
    </source>
</evidence>
<protein>
    <submittedName>
        <fullName evidence="5">Defense protein 1</fullName>
    </submittedName>
</protein>
<dbReference type="InterPro" id="IPR042307">
    <property type="entry name" value="Reeler_sf"/>
</dbReference>
<evidence type="ECO:0000313" key="4">
    <source>
        <dbReference type="Proteomes" id="UP000515135"/>
    </source>
</evidence>
<dbReference type="RefSeq" id="XP_019646033.1">
    <property type="nucleotide sequence ID" value="XM_019790474.1"/>
</dbReference>
<feature type="signal peptide" evidence="2">
    <location>
        <begin position="1"/>
        <end position="16"/>
    </location>
</feature>
<accession>A0A6P5A8U1</accession>
<keyword evidence="4" id="KW-1185">Reference proteome</keyword>
<comment type="similarity">
    <text evidence="1">Belongs to the FRRS1 family.</text>
</comment>